<evidence type="ECO:0000313" key="4">
    <source>
        <dbReference type="Proteomes" id="UP001216674"/>
    </source>
</evidence>
<dbReference type="PROSITE" id="PS51371">
    <property type="entry name" value="CBS"/>
    <property type="match status" value="2"/>
</dbReference>
<reference evidence="3 4" key="1">
    <citation type="submission" date="2023-03" db="EMBL/GenBank/DDBJ databases">
        <title>Draft assemblies of triclosan tolerant bacteria isolated from returned activated sludge.</title>
        <authorList>
            <person name="Van Hamelsveld S."/>
        </authorList>
    </citation>
    <scope>NUCLEOTIDE SEQUENCE [LARGE SCALE GENOMIC DNA]</scope>
    <source>
        <strain evidence="3 4">GW210010_S58</strain>
    </source>
</reference>
<proteinExistence type="predicted"/>
<name>A0ABT6AGW4_9BURK</name>
<dbReference type="Gene3D" id="3.10.580.10">
    <property type="entry name" value="CBS-domain"/>
    <property type="match status" value="1"/>
</dbReference>
<protein>
    <submittedName>
        <fullName evidence="3">CBS domain-containing protein</fullName>
    </submittedName>
</protein>
<evidence type="ECO:0000256" key="1">
    <source>
        <dbReference type="PROSITE-ProRule" id="PRU00703"/>
    </source>
</evidence>
<dbReference type="SUPFAM" id="SSF54631">
    <property type="entry name" value="CBS-domain pair"/>
    <property type="match status" value="1"/>
</dbReference>
<evidence type="ECO:0000313" key="3">
    <source>
        <dbReference type="EMBL" id="MDF3831844.1"/>
    </source>
</evidence>
<dbReference type="SMART" id="SM00116">
    <property type="entry name" value="CBS"/>
    <property type="match status" value="2"/>
</dbReference>
<dbReference type="CDD" id="cd02205">
    <property type="entry name" value="CBS_pair_SF"/>
    <property type="match status" value="1"/>
</dbReference>
<accession>A0ABT6AGW4</accession>
<feature type="domain" description="CBS" evidence="2">
    <location>
        <begin position="6"/>
        <end position="64"/>
    </location>
</feature>
<keyword evidence="4" id="KW-1185">Reference proteome</keyword>
<dbReference type="InterPro" id="IPR000644">
    <property type="entry name" value="CBS_dom"/>
</dbReference>
<dbReference type="EMBL" id="JARJLM010000038">
    <property type="protein sequence ID" value="MDF3831844.1"/>
    <property type="molecule type" value="Genomic_DNA"/>
</dbReference>
<dbReference type="RefSeq" id="WP_276263618.1">
    <property type="nucleotide sequence ID" value="NZ_JARJLM010000038.1"/>
</dbReference>
<keyword evidence="1" id="KW-0129">CBS domain</keyword>
<feature type="non-terminal residue" evidence="3">
    <location>
        <position position="1"/>
    </location>
</feature>
<organism evidence="3 4">
    <name type="scientific">Cupriavidus basilensis</name>
    <dbReference type="NCBI Taxonomy" id="68895"/>
    <lineage>
        <taxon>Bacteria</taxon>
        <taxon>Pseudomonadati</taxon>
        <taxon>Pseudomonadota</taxon>
        <taxon>Betaproteobacteria</taxon>
        <taxon>Burkholderiales</taxon>
        <taxon>Burkholderiaceae</taxon>
        <taxon>Cupriavidus</taxon>
    </lineage>
</organism>
<dbReference type="InterPro" id="IPR046342">
    <property type="entry name" value="CBS_dom_sf"/>
</dbReference>
<comment type="caution">
    <text evidence="3">The sequence shown here is derived from an EMBL/GenBank/DDBJ whole genome shotgun (WGS) entry which is preliminary data.</text>
</comment>
<dbReference type="Proteomes" id="UP001216674">
    <property type="component" value="Unassembled WGS sequence"/>
</dbReference>
<dbReference type="Pfam" id="PF00571">
    <property type="entry name" value="CBS"/>
    <property type="match status" value="2"/>
</dbReference>
<feature type="domain" description="CBS" evidence="2">
    <location>
        <begin position="68"/>
        <end position="124"/>
    </location>
</feature>
<evidence type="ECO:0000259" key="2">
    <source>
        <dbReference type="PROSITE" id="PS51371"/>
    </source>
</evidence>
<sequence>TLAGLCEPTDTTIGPDATLNEASDKFAETGTRYLYVVGANGCLLGALSIHAVQRALREQPGADLFALCERDFPTLTPESHLPDALQLFTHHALNRIPVIRDIAGRELMGTVSKRRVLQEASGLF</sequence>
<gene>
    <name evidence="3" type="ORF">P3W85_02565</name>
</gene>